<evidence type="ECO:0000313" key="1">
    <source>
        <dbReference type="EMBL" id="GFO22033.1"/>
    </source>
</evidence>
<name>A0AAV4BTC0_9GAST</name>
<accession>A0AAV4BTC0</accession>
<evidence type="ECO:0000313" key="2">
    <source>
        <dbReference type="Proteomes" id="UP000735302"/>
    </source>
</evidence>
<keyword evidence="2" id="KW-1185">Reference proteome</keyword>
<dbReference type="AlphaFoldDB" id="A0AAV4BTC0"/>
<comment type="caution">
    <text evidence="1">The sequence shown here is derived from an EMBL/GenBank/DDBJ whole genome shotgun (WGS) entry which is preliminary data.</text>
</comment>
<gene>
    <name evidence="1" type="ORF">PoB_004853800</name>
</gene>
<dbReference type="EMBL" id="BLXT01005315">
    <property type="protein sequence ID" value="GFO22033.1"/>
    <property type="molecule type" value="Genomic_DNA"/>
</dbReference>
<proteinExistence type="predicted"/>
<protein>
    <submittedName>
        <fullName evidence="1">Uncharacterized protein</fullName>
    </submittedName>
</protein>
<reference evidence="1 2" key="1">
    <citation type="journal article" date="2021" name="Elife">
        <title>Chloroplast acquisition without the gene transfer in kleptoplastic sea slugs, Plakobranchus ocellatus.</title>
        <authorList>
            <person name="Maeda T."/>
            <person name="Takahashi S."/>
            <person name="Yoshida T."/>
            <person name="Shimamura S."/>
            <person name="Takaki Y."/>
            <person name="Nagai Y."/>
            <person name="Toyoda A."/>
            <person name="Suzuki Y."/>
            <person name="Arimoto A."/>
            <person name="Ishii H."/>
            <person name="Satoh N."/>
            <person name="Nishiyama T."/>
            <person name="Hasebe M."/>
            <person name="Maruyama T."/>
            <person name="Minagawa J."/>
            <person name="Obokata J."/>
            <person name="Shigenobu S."/>
        </authorList>
    </citation>
    <scope>NUCLEOTIDE SEQUENCE [LARGE SCALE GENOMIC DNA]</scope>
</reference>
<organism evidence="1 2">
    <name type="scientific">Plakobranchus ocellatus</name>
    <dbReference type="NCBI Taxonomy" id="259542"/>
    <lineage>
        <taxon>Eukaryota</taxon>
        <taxon>Metazoa</taxon>
        <taxon>Spiralia</taxon>
        <taxon>Lophotrochozoa</taxon>
        <taxon>Mollusca</taxon>
        <taxon>Gastropoda</taxon>
        <taxon>Heterobranchia</taxon>
        <taxon>Euthyneura</taxon>
        <taxon>Panpulmonata</taxon>
        <taxon>Sacoglossa</taxon>
        <taxon>Placobranchoidea</taxon>
        <taxon>Plakobranchidae</taxon>
        <taxon>Plakobranchus</taxon>
    </lineage>
</organism>
<sequence>MWQLMWRVSGLATSGNNLDLTLWPSWLAWQGSTYHTCRHNQYTVSYNTNFGQALESPPGMRSLSLVKATLSSFNFGLRRSDGGSGRAVDYHVRDPRFEFQSGLRQFFVALLCPPTTKWVGRFRKYPVKVKVVRKAIANYPRMSYAKNNQDFTPGSGMLETKRGITLL</sequence>
<dbReference type="Proteomes" id="UP000735302">
    <property type="component" value="Unassembled WGS sequence"/>
</dbReference>